<name>A0A6V7WKK8_MELEN</name>
<dbReference type="InterPro" id="IPR050993">
    <property type="entry name" value="Isochorismatase_domain"/>
</dbReference>
<protein>
    <recommendedName>
        <fullName evidence="2">Isochorismatase domain-containing protein 1</fullName>
    </recommendedName>
</protein>
<evidence type="ECO:0000313" key="4">
    <source>
        <dbReference type="EMBL" id="CAD2187540.1"/>
    </source>
</evidence>
<dbReference type="Gene3D" id="3.40.50.850">
    <property type="entry name" value="Isochorismatase-like"/>
    <property type="match status" value="1"/>
</dbReference>
<comment type="caution">
    <text evidence="4">The sequence shown here is derived from an EMBL/GenBank/DDBJ whole genome shotgun (WGS) entry which is preliminary data.</text>
</comment>
<dbReference type="EMBL" id="CAJEWN010000643">
    <property type="protein sequence ID" value="CAD2187540.1"/>
    <property type="molecule type" value="Genomic_DNA"/>
</dbReference>
<dbReference type="CDD" id="cd01012">
    <property type="entry name" value="YcaC_related"/>
    <property type="match status" value="1"/>
</dbReference>
<evidence type="ECO:0000259" key="3">
    <source>
        <dbReference type="Pfam" id="PF00857"/>
    </source>
</evidence>
<dbReference type="AlphaFoldDB" id="A0A6V7WKK8"/>
<accession>A0A6V7WKK8</accession>
<evidence type="ECO:0000313" key="5">
    <source>
        <dbReference type="Proteomes" id="UP000580250"/>
    </source>
</evidence>
<organism evidence="4 5">
    <name type="scientific">Meloidogyne enterolobii</name>
    <name type="common">Root-knot nematode worm</name>
    <name type="synonym">Meloidogyne mayaguensis</name>
    <dbReference type="NCBI Taxonomy" id="390850"/>
    <lineage>
        <taxon>Eukaryota</taxon>
        <taxon>Metazoa</taxon>
        <taxon>Ecdysozoa</taxon>
        <taxon>Nematoda</taxon>
        <taxon>Chromadorea</taxon>
        <taxon>Rhabditida</taxon>
        <taxon>Tylenchina</taxon>
        <taxon>Tylenchomorpha</taxon>
        <taxon>Tylenchoidea</taxon>
        <taxon>Meloidogynidae</taxon>
        <taxon>Meloidogyninae</taxon>
        <taxon>Meloidogyne</taxon>
    </lineage>
</organism>
<proteinExistence type="inferred from homology"/>
<dbReference type="OrthoDB" id="269496at2759"/>
<reference evidence="4 5" key="1">
    <citation type="submission" date="2020-08" db="EMBL/GenBank/DDBJ databases">
        <authorList>
            <person name="Koutsovoulos G."/>
            <person name="Danchin GJ E."/>
        </authorList>
    </citation>
    <scope>NUCLEOTIDE SEQUENCE [LARGE SCALE GENOMIC DNA]</scope>
</reference>
<dbReference type="SUPFAM" id="SSF52499">
    <property type="entry name" value="Isochorismatase-like hydrolases"/>
    <property type="match status" value="1"/>
</dbReference>
<dbReference type="InterPro" id="IPR000868">
    <property type="entry name" value="Isochorismatase-like_dom"/>
</dbReference>
<dbReference type="FunFam" id="3.40.50.850:FF:000001">
    <property type="entry name" value="Isochorismatase domain-containing protein 1"/>
    <property type="match status" value="1"/>
</dbReference>
<feature type="domain" description="Isochorismatase-like" evidence="3">
    <location>
        <begin position="14"/>
        <end position="161"/>
    </location>
</feature>
<comment type="similarity">
    <text evidence="1">Belongs to the isochorismatase family.</text>
</comment>
<dbReference type="PANTHER" id="PTHR14119:SF17">
    <property type="entry name" value="ISOCHORISMATASE DOMAIN-CONTAINING PROTEIN 1"/>
    <property type="match status" value="1"/>
</dbReference>
<dbReference type="InterPro" id="IPR036380">
    <property type="entry name" value="Isochorismatase-like_sf"/>
</dbReference>
<dbReference type="PANTHER" id="PTHR14119">
    <property type="entry name" value="HYDROLASE"/>
    <property type="match status" value="1"/>
</dbReference>
<sequence length="199" mass="21954">MAASRMLRLVPSESALLVCDMQDKFRNHIQYFPQIVEVTRRMIEAAKLLDIKIVATEQNPNGLGHTVAELGLHKHNVPVFTKTKFSMCAPDLRNELGTGIKSVLICGIEAHVCVYHTAIDFQEKGFNVHVLVDGSSSRSMVDRIYAYKQLERAGINLSTSECVILGLVGDSVHGKFKAVQRLIKESAPDTGLLANISHV</sequence>
<evidence type="ECO:0000256" key="1">
    <source>
        <dbReference type="ARBA" id="ARBA00006336"/>
    </source>
</evidence>
<dbReference type="Pfam" id="PF00857">
    <property type="entry name" value="Isochorismatase"/>
    <property type="match status" value="1"/>
</dbReference>
<gene>
    <name evidence="4" type="ORF">MENT_LOCUS40133</name>
</gene>
<dbReference type="Proteomes" id="UP000580250">
    <property type="component" value="Unassembled WGS sequence"/>
</dbReference>
<evidence type="ECO:0000256" key="2">
    <source>
        <dbReference type="ARBA" id="ARBA00040688"/>
    </source>
</evidence>